<dbReference type="GO" id="GO:0003723">
    <property type="term" value="F:RNA binding"/>
    <property type="evidence" value="ECO:0007669"/>
    <property type="project" value="TreeGrafter"/>
</dbReference>
<reference evidence="8 9" key="1">
    <citation type="journal article" date="2018" name="Plant J.">
        <title>Genome sequences of Chlorella sorokiniana UTEX 1602 and Micractinium conductrix SAG 241.80: implications to maltose excretion by a green alga.</title>
        <authorList>
            <person name="Arriola M.B."/>
            <person name="Velmurugan N."/>
            <person name="Zhang Y."/>
            <person name="Plunkett M.H."/>
            <person name="Hondzo H."/>
            <person name="Barney B.M."/>
        </authorList>
    </citation>
    <scope>NUCLEOTIDE SEQUENCE [LARGE SCALE GENOMIC DNA]</scope>
    <source>
        <strain evidence="9">UTEX 1602</strain>
    </source>
</reference>
<gene>
    <name evidence="8" type="ORF">C2E21_0937</name>
</gene>
<evidence type="ECO:0000256" key="1">
    <source>
        <dbReference type="ARBA" id="ARBA00004123"/>
    </source>
</evidence>
<keyword evidence="8" id="KW-0251">Elongation factor</keyword>
<name>A0A2P6U1X3_CHLSO</name>
<evidence type="ECO:0000313" key="9">
    <source>
        <dbReference type="Proteomes" id="UP000239899"/>
    </source>
</evidence>
<keyword evidence="5" id="KW-0804">Transcription</keyword>
<feature type="compositionally biased region" description="Low complexity" evidence="7">
    <location>
        <begin position="80"/>
        <end position="95"/>
    </location>
</feature>
<keyword evidence="6" id="KW-0539">Nucleus</keyword>
<dbReference type="GO" id="GO:0032021">
    <property type="term" value="C:NELF complex"/>
    <property type="evidence" value="ECO:0007669"/>
    <property type="project" value="TreeGrafter"/>
</dbReference>
<keyword evidence="8" id="KW-0648">Protein biosynthesis</keyword>
<evidence type="ECO:0000256" key="5">
    <source>
        <dbReference type="ARBA" id="ARBA00023163"/>
    </source>
</evidence>
<evidence type="ECO:0000256" key="6">
    <source>
        <dbReference type="ARBA" id="ARBA00023242"/>
    </source>
</evidence>
<feature type="region of interest" description="Disordered" evidence="7">
    <location>
        <begin position="1"/>
        <end position="216"/>
    </location>
</feature>
<evidence type="ECO:0000256" key="4">
    <source>
        <dbReference type="ARBA" id="ARBA00023015"/>
    </source>
</evidence>
<dbReference type="InterPro" id="IPR006942">
    <property type="entry name" value="TH1"/>
</dbReference>
<keyword evidence="4" id="KW-0805">Transcription regulation</keyword>
<evidence type="ECO:0000256" key="7">
    <source>
        <dbReference type="SAM" id="MobiDB-lite"/>
    </source>
</evidence>
<dbReference type="AlphaFoldDB" id="A0A2P6U1X3"/>
<feature type="compositionally biased region" description="Low complexity" evidence="7">
    <location>
        <begin position="544"/>
        <end position="571"/>
    </location>
</feature>
<dbReference type="STRING" id="3076.A0A2P6U1X3"/>
<feature type="compositionally biased region" description="Acidic residues" evidence="7">
    <location>
        <begin position="196"/>
        <end position="215"/>
    </location>
</feature>
<feature type="compositionally biased region" description="Low complexity" evidence="7">
    <location>
        <begin position="176"/>
        <end position="189"/>
    </location>
</feature>
<accession>A0A2P6U1X3</accession>
<feature type="compositionally biased region" description="Acidic residues" evidence="7">
    <location>
        <begin position="36"/>
        <end position="48"/>
    </location>
</feature>
<dbReference type="OrthoDB" id="511287at2759"/>
<dbReference type="PANTHER" id="PTHR12144:SF0">
    <property type="entry name" value="NEGATIVE ELONGATION FACTOR C_D"/>
    <property type="match status" value="1"/>
</dbReference>
<protein>
    <submittedName>
        <fullName evidence="8">Negative elongation factor D</fullName>
    </submittedName>
</protein>
<evidence type="ECO:0000256" key="3">
    <source>
        <dbReference type="ARBA" id="ARBA00022491"/>
    </source>
</evidence>
<dbReference type="GO" id="GO:0034244">
    <property type="term" value="P:negative regulation of transcription elongation by RNA polymerase II"/>
    <property type="evidence" value="ECO:0007669"/>
    <property type="project" value="TreeGrafter"/>
</dbReference>
<evidence type="ECO:0000313" key="8">
    <source>
        <dbReference type="EMBL" id="PRW60315.1"/>
    </source>
</evidence>
<keyword evidence="9" id="KW-1185">Reference proteome</keyword>
<dbReference type="Proteomes" id="UP000239899">
    <property type="component" value="Unassembled WGS sequence"/>
</dbReference>
<dbReference type="GO" id="GO:0003746">
    <property type="term" value="F:translation elongation factor activity"/>
    <property type="evidence" value="ECO:0007669"/>
    <property type="project" value="UniProtKB-KW"/>
</dbReference>
<feature type="region of interest" description="Disordered" evidence="7">
    <location>
        <begin position="539"/>
        <end position="579"/>
    </location>
</feature>
<keyword evidence="3" id="KW-0678">Repressor</keyword>
<dbReference type="PANTHER" id="PTHR12144">
    <property type="entry name" value="NEGATIVE ELONGATION FACTOR D"/>
    <property type="match status" value="1"/>
</dbReference>
<organism evidence="8 9">
    <name type="scientific">Chlorella sorokiniana</name>
    <name type="common">Freshwater green alga</name>
    <dbReference type="NCBI Taxonomy" id="3076"/>
    <lineage>
        <taxon>Eukaryota</taxon>
        <taxon>Viridiplantae</taxon>
        <taxon>Chlorophyta</taxon>
        <taxon>core chlorophytes</taxon>
        <taxon>Trebouxiophyceae</taxon>
        <taxon>Chlorellales</taxon>
        <taxon>Chlorellaceae</taxon>
        <taxon>Chlorella clade</taxon>
        <taxon>Chlorella</taxon>
    </lineage>
</organism>
<comment type="similarity">
    <text evidence="2">Belongs to the NELF-D family.</text>
</comment>
<comment type="subcellular location">
    <subcellularLocation>
        <location evidence="1">Nucleus</location>
    </subcellularLocation>
</comment>
<evidence type="ECO:0000256" key="2">
    <source>
        <dbReference type="ARBA" id="ARBA00005726"/>
    </source>
</evidence>
<proteinExistence type="inferred from homology"/>
<dbReference type="EMBL" id="LHPG02000002">
    <property type="protein sequence ID" value="PRW60315.1"/>
    <property type="molecule type" value="Genomic_DNA"/>
</dbReference>
<comment type="caution">
    <text evidence="8">The sequence shown here is derived from an EMBL/GenBank/DDBJ whole genome shotgun (WGS) entry which is preliminary data.</text>
</comment>
<sequence>MSSSEGGWRPPHEGMQVDGQAAGEQQQSDAEPAGSWDDDPADLSDDEGQQQQWGPAGLQWDAEEQQWDAEAGQHPAGSGDAAMQDAAQPAAAAGSEGEHAAQEVGQDASAGEQQLQAEEEGEAGFAAGGGDELMDGEEQQEPGQQLEYDPQQVDPQQGSGAEPPDYEQHSSDAEQQEQQGSGAEQEPQPAFSGEEGAIEDEPLPPGEGGEEEDAAAQEALEAAQHKLNELEAQLRQPDAVMEPGIMDRLREYVMANGHPQAAVEYLTDSYVGYAQMASLERFDPQLFATVFTSGGSGAPQWLNGLIAEPEGRQLVYELAGRYKNSLLLNFAIHKILMQPGREKEVAAVGGSLAGYFGVFHRLMAAKLREAAAAADERALETLARGLKEDCCASQHTYVHAQQVLCELVKHPHGARFRRLAQELEAHAAALHGPVVWKMRQWFAEPGQPESHYAVAALLSDILASSASGAPPASEMAKLHRFYWPQEPGQDIPPIAFLRHPRIIEVLLANLFSPSRQLQPEAVHAYSGLLALAAAADDQRPNGPADGLAAAAAADGAGSSGEEAAQQQQQQQQGGGGGQLDLAAVPATRAALEAAAELAQRVMQDQKSTQEDMETAAAVLEYPVCAAGLLRALGTQLSRPDYWQTAYHLLKSPPFLTLLSLMVPRQPALHTDLLQLLGRALTAMGNTNHDMAKGFLSIAVQLVSAGRVFEVLRWAEEWKARADPSLVRHLVFGILEVSAPPYSPEFAGSMLRIMMAAGIRRQRLSARDWGIKALLDEFSAACAQVQFKPPLTAREAQFLQDISADRPPGY</sequence>
<dbReference type="Pfam" id="PF04858">
    <property type="entry name" value="TH1"/>
    <property type="match status" value="2"/>
</dbReference>